<keyword evidence="2" id="KW-0808">Transferase</keyword>
<feature type="domain" description="HPr kinase/phosphorylase C-terminal" evidence="1">
    <location>
        <begin position="5"/>
        <end position="84"/>
    </location>
</feature>
<proteinExistence type="predicted"/>
<dbReference type="AlphaFoldDB" id="A0A545TG43"/>
<gene>
    <name evidence="2" type="ORF">FKG95_21330</name>
</gene>
<keyword evidence="3" id="KW-1185">Reference proteome</keyword>
<dbReference type="InterPro" id="IPR027417">
    <property type="entry name" value="P-loop_NTPase"/>
</dbReference>
<dbReference type="GO" id="GO:0006109">
    <property type="term" value="P:regulation of carbohydrate metabolic process"/>
    <property type="evidence" value="ECO:0007669"/>
    <property type="project" value="InterPro"/>
</dbReference>
<name>A0A545TG43_9PROT</name>
<dbReference type="Gene3D" id="3.40.50.300">
    <property type="entry name" value="P-loop containing nucleotide triphosphate hydrolases"/>
    <property type="match status" value="1"/>
</dbReference>
<evidence type="ECO:0000313" key="3">
    <source>
        <dbReference type="Proteomes" id="UP000315252"/>
    </source>
</evidence>
<accession>A0A545TG43</accession>
<dbReference type="EMBL" id="VHSH01000008">
    <property type="protein sequence ID" value="TQV76183.1"/>
    <property type="molecule type" value="Genomic_DNA"/>
</dbReference>
<dbReference type="GO" id="GO:0005524">
    <property type="term" value="F:ATP binding"/>
    <property type="evidence" value="ECO:0007669"/>
    <property type="project" value="InterPro"/>
</dbReference>
<dbReference type="GO" id="GO:0004674">
    <property type="term" value="F:protein serine/threonine kinase activity"/>
    <property type="evidence" value="ECO:0007669"/>
    <property type="project" value="UniProtKB-KW"/>
</dbReference>
<dbReference type="Proteomes" id="UP000315252">
    <property type="component" value="Unassembled WGS sequence"/>
</dbReference>
<dbReference type="Pfam" id="PF07475">
    <property type="entry name" value="Hpr_kinase_C"/>
    <property type="match status" value="1"/>
</dbReference>
<evidence type="ECO:0000259" key="1">
    <source>
        <dbReference type="Pfam" id="PF07475"/>
    </source>
</evidence>
<comment type="caution">
    <text evidence="2">The sequence shown here is derived from an EMBL/GenBank/DDBJ whole genome shotgun (WGS) entry which is preliminary data.</text>
</comment>
<keyword evidence="2" id="KW-0723">Serine/threonine-protein kinase</keyword>
<evidence type="ECO:0000313" key="2">
    <source>
        <dbReference type="EMBL" id="TQV76183.1"/>
    </source>
</evidence>
<dbReference type="SUPFAM" id="SSF53795">
    <property type="entry name" value="PEP carboxykinase-like"/>
    <property type="match status" value="1"/>
</dbReference>
<sequence>MAESLVHATCVAVPEDRGQGTGILLLGPSGAGKSDLALRLIDQGAQLVADDQTCLSLQGEKLWAEAPASLAGRIEVRGLGILKMPYVEKIELSACFNLVEATKIERLPELETRSFLGISLPSLDLFPFEASASLKLRLAVREMSGFIMDQD</sequence>
<reference evidence="2 3" key="1">
    <citation type="submission" date="2019-06" db="EMBL/GenBank/DDBJ databases">
        <title>Whole genome sequence for Rhodospirillaceae sp. R148.</title>
        <authorList>
            <person name="Wang G."/>
        </authorList>
    </citation>
    <scope>NUCLEOTIDE SEQUENCE [LARGE SCALE GENOMIC DNA]</scope>
    <source>
        <strain evidence="2 3">R148</strain>
    </source>
</reference>
<dbReference type="OrthoDB" id="8326226at2"/>
<dbReference type="GO" id="GO:0000155">
    <property type="term" value="F:phosphorelay sensor kinase activity"/>
    <property type="evidence" value="ECO:0007669"/>
    <property type="project" value="InterPro"/>
</dbReference>
<keyword evidence="2" id="KW-0418">Kinase</keyword>
<dbReference type="InterPro" id="IPR011104">
    <property type="entry name" value="Hpr_kin/Pase_C"/>
</dbReference>
<dbReference type="CDD" id="cd01918">
    <property type="entry name" value="HprK_C"/>
    <property type="match status" value="1"/>
</dbReference>
<protein>
    <submittedName>
        <fullName evidence="2">Serine/threonine protein kinase</fullName>
    </submittedName>
</protein>
<dbReference type="RefSeq" id="WP_142898446.1">
    <property type="nucleotide sequence ID" value="NZ_ML660059.1"/>
</dbReference>
<organism evidence="2 3">
    <name type="scientific">Denitrobaculum tricleocarpae</name>
    <dbReference type="NCBI Taxonomy" id="2591009"/>
    <lineage>
        <taxon>Bacteria</taxon>
        <taxon>Pseudomonadati</taxon>
        <taxon>Pseudomonadota</taxon>
        <taxon>Alphaproteobacteria</taxon>
        <taxon>Rhodospirillales</taxon>
        <taxon>Rhodospirillaceae</taxon>
        <taxon>Denitrobaculum</taxon>
    </lineage>
</organism>